<gene>
    <name evidence="1" type="ORF">Ahy_B06g081424</name>
</gene>
<sequence>MFLSHEDVTLNDVNDLQSLRHVRTRGCLKNRLRSNMKKRIANATKKKKKPALSELNFLDGGSMIQSNSSLYCAHDMNYPGEDGRSFESCTLQGSSTRELGRAIVIGTLMKDEL</sequence>
<accession>A0A444YL42</accession>
<comment type="caution">
    <text evidence="1">The sequence shown here is derived from an EMBL/GenBank/DDBJ whole genome shotgun (WGS) entry which is preliminary data.</text>
</comment>
<protein>
    <submittedName>
        <fullName evidence="1">Uncharacterized protein</fullName>
    </submittedName>
</protein>
<organism evidence="1 2">
    <name type="scientific">Arachis hypogaea</name>
    <name type="common">Peanut</name>
    <dbReference type="NCBI Taxonomy" id="3818"/>
    <lineage>
        <taxon>Eukaryota</taxon>
        <taxon>Viridiplantae</taxon>
        <taxon>Streptophyta</taxon>
        <taxon>Embryophyta</taxon>
        <taxon>Tracheophyta</taxon>
        <taxon>Spermatophyta</taxon>
        <taxon>Magnoliopsida</taxon>
        <taxon>eudicotyledons</taxon>
        <taxon>Gunneridae</taxon>
        <taxon>Pentapetalae</taxon>
        <taxon>rosids</taxon>
        <taxon>fabids</taxon>
        <taxon>Fabales</taxon>
        <taxon>Fabaceae</taxon>
        <taxon>Papilionoideae</taxon>
        <taxon>50 kb inversion clade</taxon>
        <taxon>dalbergioids sensu lato</taxon>
        <taxon>Dalbergieae</taxon>
        <taxon>Pterocarpus clade</taxon>
        <taxon>Arachis</taxon>
    </lineage>
</organism>
<keyword evidence="2" id="KW-1185">Reference proteome</keyword>
<dbReference type="Proteomes" id="UP000289738">
    <property type="component" value="Chromosome B06"/>
</dbReference>
<dbReference type="EMBL" id="SDMP01000016">
    <property type="protein sequence ID" value="RYR02622.1"/>
    <property type="molecule type" value="Genomic_DNA"/>
</dbReference>
<dbReference type="AlphaFoldDB" id="A0A444YL42"/>
<evidence type="ECO:0000313" key="1">
    <source>
        <dbReference type="EMBL" id="RYR02622.1"/>
    </source>
</evidence>
<reference evidence="1 2" key="1">
    <citation type="submission" date="2019-01" db="EMBL/GenBank/DDBJ databases">
        <title>Sequencing of cultivated peanut Arachis hypogaea provides insights into genome evolution and oil improvement.</title>
        <authorList>
            <person name="Chen X."/>
        </authorList>
    </citation>
    <scope>NUCLEOTIDE SEQUENCE [LARGE SCALE GENOMIC DNA]</scope>
    <source>
        <strain evidence="2">cv. Fuhuasheng</strain>
        <tissue evidence="1">Leaves</tissue>
    </source>
</reference>
<evidence type="ECO:0000313" key="2">
    <source>
        <dbReference type="Proteomes" id="UP000289738"/>
    </source>
</evidence>
<name>A0A444YL42_ARAHY</name>
<proteinExistence type="predicted"/>